<evidence type="ECO:0000313" key="4">
    <source>
        <dbReference type="EMBL" id="KGR75377.1"/>
    </source>
</evidence>
<dbReference type="Proteomes" id="UP000030408">
    <property type="component" value="Unassembled WGS sequence"/>
</dbReference>
<gene>
    <name evidence="4" type="ORF">CD33_11690</name>
</gene>
<feature type="transmembrane region" description="Helical" evidence="3">
    <location>
        <begin position="15"/>
        <end position="34"/>
    </location>
</feature>
<organism evidence="4 5">
    <name type="scientific">Ureibacillus sinduriensis BLB-1 = JCM 15800</name>
    <dbReference type="NCBI Taxonomy" id="1384057"/>
    <lineage>
        <taxon>Bacteria</taxon>
        <taxon>Bacillati</taxon>
        <taxon>Bacillota</taxon>
        <taxon>Bacilli</taxon>
        <taxon>Bacillales</taxon>
        <taxon>Caryophanaceae</taxon>
        <taxon>Ureibacillus</taxon>
    </lineage>
</organism>
<dbReference type="EMBL" id="JPVO01000051">
    <property type="protein sequence ID" value="KGR75377.1"/>
    <property type="molecule type" value="Genomic_DNA"/>
</dbReference>
<dbReference type="PANTHER" id="PTHR37815">
    <property type="entry name" value="UPF0397 PROTEIN BC_2624-RELATED"/>
    <property type="match status" value="1"/>
</dbReference>
<dbReference type="Gene3D" id="1.10.1760.20">
    <property type="match status" value="1"/>
</dbReference>
<evidence type="ECO:0000256" key="1">
    <source>
        <dbReference type="ARBA" id="ARBA00022692"/>
    </source>
</evidence>
<evidence type="ECO:0000256" key="3">
    <source>
        <dbReference type="SAM" id="Phobius"/>
    </source>
</evidence>
<dbReference type="eggNOG" id="COG4720">
    <property type="taxonomic scope" value="Bacteria"/>
</dbReference>
<feature type="transmembrane region" description="Helical" evidence="3">
    <location>
        <begin position="155"/>
        <end position="172"/>
    </location>
</feature>
<evidence type="ECO:0000313" key="5">
    <source>
        <dbReference type="Proteomes" id="UP000030408"/>
    </source>
</evidence>
<sequence length="179" mass="18847">MQKTQSLSSPRSQTFDLIVSALLIALVFVATIFLNIKLPIGGNGGLVHLGTGMLFIASILFGPKKGAIAGSLGMALFDLMSGWTIWAPGTFIARGLQGFIVGKIAWSNGKNGTSIGLNILGMVVSTPVMLVVYYLYESIIFGNWIIPLASIPGNLIQIAVGAAVAIPVCIVLKKTPLFK</sequence>
<keyword evidence="1 3" id="KW-0812">Transmembrane</keyword>
<dbReference type="Pfam" id="PF07155">
    <property type="entry name" value="ECF-ribofla_trS"/>
    <property type="match status" value="1"/>
</dbReference>
<name>A0A0A3IKK4_9BACL</name>
<dbReference type="OrthoDB" id="411368at2"/>
<dbReference type="AlphaFoldDB" id="A0A0A3IKK4"/>
<reference evidence="4 5" key="1">
    <citation type="submission" date="2014-02" db="EMBL/GenBank/DDBJ databases">
        <title>Draft genome sequence of Lysinibacillus sinduriensis JCM 15800.</title>
        <authorList>
            <person name="Zhang F."/>
            <person name="Wang G."/>
            <person name="Zhang L."/>
        </authorList>
    </citation>
    <scope>NUCLEOTIDE SEQUENCE [LARGE SCALE GENOMIC DNA]</scope>
    <source>
        <strain evidence="4 5">JCM 15800</strain>
    </source>
</reference>
<feature type="transmembrane region" description="Helical" evidence="3">
    <location>
        <begin position="83"/>
        <end position="102"/>
    </location>
</feature>
<comment type="caution">
    <text evidence="4">The sequence shown here is derived from an EMBL/GenBank/DDBJ whole genome shotgun (WGS) entry which is preliminary data.</text>
</comment>
<keyword evidence="2 3" id="KW-1133">Transmembrane helix</keyword>
<dbReference type="PANTHER" id="PTHR37815:SF3">
    <property type="entry name" value="UPF0397 PROTEIN SPR0429"/>
    <property type="match status" value="1"/>
</dbReference>
<dbReference type="GO" id="GO:0016020">
    <property type="term" value="C:membrane"/>
    <property type="evidence" value="ECO:0007669"/>
    <property type="project" value="InterPro"/>
</dbReference>
<evidence type="ECO:0000256" key="2">
    <source>
        <dbReference type="ARBA" id="ARBA00022989"/>
    </source>
</evidence>
<accession>A0A0A3IKK4</accession>
<feature type="transmembrane region" description="Helical" evidence="3">
    <location>
        <begin position="46"/>
        <end position="63"/>
    </location>
</feature>
<protein>
    <submittedName>
        <fullName evidence="4">Membrane protein</fullName>
    </submittedName>
</protein>
<feature type="transmembrane region" description="Helical" evidence="3">
    <location>
        <begin position="114"/>
        <end position="135"/>
    </location>
</feature>
<dbReference type="RefSeq" id="WP_036200855.1">
    <property type="nucleotide sequence ID" value="NZ_AVCY01000005.1"/>
</dbReference>
<dbReference type="STRING" id="1384057.CD33_11690"/>
<proteinExistence type="predicted"/>
<dbReference type="InterPro" id="IPR009825">
    <property type="entry name" value="ECF_substrate-spec-like"/>
</dbReference>
<keyword evidence="3" id="KW-0472">Membrane</keyword>
<keyword evidence="5" id="KW-1185">Reference proteome</keyword>